<gene>
    <name evidence="1" type="ORF">V1517DRAFT_316143</name>
</gene>
<reference evidence="2" key="1">
    <citation type="journal article" date="2024" name="Front. Bioeng. Biotechnol.">
        <title>Genome-scale model development and genomic sequencing of the oleaginous clade Lipomyces.</title>
        <authorList>
            <person name="Czajka J.J."/>
            <person name="Han Y."/>
            <person name="Kim J."/>
            <person name="Mondo S.J."/>
            <person name="Hofstad B.A."/>
            <person name="Robles A."/>
            <person name="Haridas S."/>
            <person name="Riley R."/>
            <person name="LaButti K."/>
            <person name="Pangilinan J."/>
            <person name="Andreopoulos W."/>
            <person name="Lipzen A."/>
            <person name="Yan J."/>
            <person name="Wang M."/>
            <person name="Ng V."/>
            <person name="Grigoriev I.V."/>
            <person name="Spatafora J.W."/>
            <person name="Magnuson J.K."/>
            <person name="Baker S.E."/>
            <person name="Pomraning K.R."/>
        </authorList>
    </citation>
    <scope>NUCLEOTIDE SEQUENCE [LARGE SCALE GENOMIC DNA]</scope>
    <source>
        <strain evidence="2">CBS 10300</strain>
    </source>
</reference>
<comment type="caution">
    <text evidence="1">The sequence shown here is derived from an EMBL/GenBank/DDBJ whole genome shotgun (WGS) entry which is preliminary data.</text>
</comment>
<organism evidence="1 2">
    <name type="scientific">Lipomyces orientalis</name>
    <dbReference type="NCBI Taxonomy" id="1233043"/>
    <lineage>
        <taxon>Eukaryota</taxon>
        <taxon>Fungi</taxon>
        <taxon>Dikarya</taxon>
        <taxon>Ascomycota</taxon>
        <taxon>Saccharomycotina</taxon>
        <taxon>Lipomycetes</taxon>
        <taxon>Lipomycetales</taxon>
        <taxon>Lipomycetaceae</taxon>
        <taxon>Lipomyces</taxon>
    </lineage>
</organism>
<sequence>QFVDTYAIWHNFATLLLFCKCAKKPFNNRNLPQTKGSTGDNGLTRQKDARSMLCDCHGSG</sequence>
<evidence type="ECO:0000313" key="2">
    <source>
        <dbReference type="Proteomes" id="UP001489719"/>
    </source>
</evidence>
<proteinExistence type="predicted"/>
<name>A0ACC3TVH0_9ASCO</name>
<accession>A0ACC3TVH0</accession>
<keyword evidence="2" id="KW-1185">Reference proteome</keyword>
<dbReference type="Proteomes" id="UP001489719">
    <property type="component" value="Unassembled WGS sequence"/>
</dbReference>
<protein>
    <submittedName>
        <fullName evidence="1">Uncharacterized protein</fullName>
    </submittedName>
</protein>
<feature type="non-terminal residue" evidence="1">
    <location>
        <position position="1"/>
    </location>
</feature>
<dbReference type="EMBL" id="MU970045">
    <property type="protein sequence ID" value="KAK9324941.1"/>
    <property type="molecule type" value="Genomic_DNA"/>
</dbReference>
<evidence type="ECO:0000313" key="1">
    <source>
        <dbReference type="EMBL" id="KAK9324941.1"/>
    </source>
</evidence>